<evidence type="ECO:0000256" key="2">
    <source>
        <dbReference type="ARBA" id="ARBA00010617"/>
    </source>
</evidence>
<reference evidence="9" key="2">
    <citation type="submission" date="2013-02" db="EMBL/GenBank/DDBJ databases">
        <authorList>
            <person name="Jia S."/>
        </authorList>
    </citation>
    <scope>NUCLEOTIDE SEQUENCE</scope>
</reference>
<dbReference type="InterPro" id="IPR001128">
    <property type="entry name" value="Cyt_P450"/>
</dbReference>
<keyword evidence="5 7" id="KW-0408">Iron</keyword>
<protein>
    <submittedName>
        <fullName evidence="9">Cytochrome P450 CYP307A1</fullName>
    </submittedName>
</protein>
<keyword evidence="4 8" id="KW-0560">Oxidoreductase</keyword>
<dbReference type="InterPro" id="IPR017972">
    <property type="entry name" value="Cyt_P450_CS"/>
</dbReference>
<dbReference type="GO" id="GO:0004497">
    <property type="term" value="F:monooxygenase activity"/>
    <property type="evidence" value="ECO:0007669"/>
    <property type="project" value="UniProtKB-KW"/>
</dbReference>
<dbReference type="PANTHER" id="PTHR24303:SF31">
    <property type="entry name" value="CYTOCHROME P450 307A1-RELATED"/>
    <property type="match status" value="1"/>
</dbReference>
<dbReference type="EMBL" id="KC579454">
    <property type="protein sequence ID" value="AGU16443.1"/>
    <property type="molecule type" value="mRNA"/>
</dbReference>
<reference evidence="10" key="1">
    <citation type="journal article" date="2013" name="BMC Mol. Biol.">
        <title>Molecular cloning and RNA interference-mediated functional characterization of a Halloween gene spook in the white-backed planthopper Sogatella furcifera.</title>
        <authorList>
            <person name="Jia S."/>
            <person name="Wan P.J."/>
            <person name="Zhou L.T."/>
            <person name="Mu L.L."/>
            <person name="Li G.Q."/>
        </authorList>
    </citation>
    <scope>NUCLEOTIDE SEQUENCE</scope>
</reference>
<evidence type="ECO:0000256" key="1">
    <source>
        <dbReference type="ARBA" id="ARBA00001971"/>
    </source>
</evidence>
<dbReference type="Pfam" id="PF00067">
    <property type="entry name" value="p450"/>
    <property type="match status" value="1"/>
</dbReference>
<evidence type="ECO:0000256" key="3">
    <source>
        <dbReference type="ARBA" id="ARBA00022723"/>
    </source>
</evidence>
<dbReference type="GO" id="GO:0016705">
    <property type="term" value="F:oxidoreductase activity, acting on paired donors, with incorporation or reduction of molecular oxygen"/>
    <property type="evidence" value="ECO:0007669"/>
    <property type="project" value="InterPro"/>
</dbReference>
<dbReference type="Gene3D" id="1.10.630.10">
    <property type="entry name" value="Cytochrome P450"/>
    <property type="match status" value="1"/>
</dbReference>
<comment type="cofactor">
    <cofactor evidence="1 7">
        <name>heme</name>
        <dbReference type="ChEBI" id="CHEBI:30413"/>
    </cofactor>
</comment>
<sequence length="510" mass="57352">MSATTIVLLLLSTILALIRVFVHGLGHSFTGNQKLSPGAAAGKSMPGPKPWPLIGDLPRLGGTASPFQAFSQMSRVYGEIYKLRLGSSDCVVVSSFRLIKEVLIAKGAHFGGRPDLLRFHALFGGDRNNSLALCDWSSLQKTRRGIARTYCSPRFASSNYDQLDRVASQETDCLIQHVDLHLRKSNSIHIKPLILAACANMFSSYMCSVRFKYEDTGFRDMVRRFDVIFWEINQGYAVDFLPWLQPFYSKHLDKLTGWTRDIRRFVHERVVEDRLQKEGGGGADAEPKDFTDALLAHLRDDPTPTWHHILYELEDFLGGHSAVGNLAMLVLTAIVRHPEVGKKIQEEVDSITKGTRSINLFDKAEMPYTEATILETLRTTSSPIVPHVATQNTTIADYPVQKGTIVFLNNYELNTAAEYWEDADQFRPERFISDGQIKKPEYFIPFSTGKRTCIGQKLVNGFCFILITRLLQHYDISALDLDQIDTRPACVALPPDSFPLKITHRSTSHT</sequence>
<evidence type="ECO:0000256" key="6">
    <source>
        <dbReference type="ARBA" id="ARBA00023033"/>
    </source>
</evidence>
<keyword evidence="3 7" id="KW-0479">Metal-binding</keyword>
<evidence type="ECO:0000256" key="7">
    <source>
        <dbReference type="PIRSR" id="PIRSR602401-1"/>
    </source>
</evidence>
<evidence type="ECO:0000256" key="8">
    <source>
        <dbReference type="RuleBase" id="RU000461"/>
    </source>
</evidence>
<organism evidence="9">
    <name type="scientific">Sogatella furcifera</name>
    <name type="common">White-backed planthopper</name>
    <dbReference type="NCBI Taxonomy" id="113103"/>
    <lineage>
        <taxon>Eukaryota</taxon>
        <taxon>Metazoa</taxon>
        <taxon>Ecdysozoa</taxon>
        <taxon>Arthropoda</taxon>
        <taxon>Hexapoda</taxon>
        <taxon>Insecta</taxon>
        <taxon>Pterygota</taxon>
        <taxon>Neoptera</taxon>
        <taxon>Paraneoptera</taxon>
        <taxon>Hemiptera</taxon>
        <taxon>Auchenorrhyncha</taxon>
        <taxon>Fulgoroidea</taxon>
        <taxon>Delphacidae</taxon>
        <taxon>Delphacinae</taxon>
        <taxon>Sogatella</taxon>
    </lineage>
</organism>
<dbReference type="SUPFAM" id="SSF48264">
    <property type="entry name" value="Cytochrome P450"/>
    <property type="match status" value="1"/>
</dbReference>
<dbReference type="GO" id="GO:0005506">
    <property type="term" value="F:iron ion binding"/>
    <property type="evidence" value="ECO:0007669"/>
    <property type="project" value="InterPro"/>
</dbReference>
<dbReference type="PROSITE" id="PS00086">
    <property type="entry name" value="CYTOCHROME_P450"/>
    <property type="match status" value="1"/>
</dbReference>
<feature type="binding site" description="axial binding residue" evidence="7">
    <location>
        <position position="453"/>
    </location>
    <ligand>
        <name>heme</name>
        <dbReference type="ChEBI" id="CHEBI:30413"/>
    </ligand>
    <ligandPart>
        <name>Fe</name>
        <dbReference type="ChEBI" id="CHEBI:18248"/>
    </ligandPart>
</feature>
<dbReference type="EMBL" id="KC701459">
    <property type="protein sequence ID" value="AGI92294.1"/>
    <property type="molecule type" value="mRNA"/>
</dbReference>
<dbReference type="InterPro" id="IPR036396">
    <property type="entry name" value="Cyt_P450_sf"/>
</dbReference>
<dbReference type="InterPro" id="IPR002401">
    <property type="entry name" value="Cyt_P450_E_grp-I"/>
</dbReference>
<dbReference type="AlphaFoldDB" id="M9SX06"/>
<evidence type="ECO:0000256" key="5">
    <source>
        <dbReference type="ARBA" id="ARBA00023004"/>
    </source>
</evidence>
<comment type="similarity">
    <text evidence="2 8">Belongs to the cytochrome P450 family.</text>
</comment>
<dbReference type="GO" id="GO:0020037">
    <property type="term" value="F:heme binding"/>
    <property type="evidence" value="ECO:0007669"/>
    <property type="project" value="InterPro"/>
</dbReference>
<keyword evidence="6 8" id="KW-0503">Monooxygenase</keyword>
<dbReference type="PRINTS" id="PR00385">
    <property type="entry name" value="P450"/>
</dbReference>
<proteinExistence type="evidence at transcript level"/>
<evidence type="ECO:0000313" key="9">
    <source>
        <dbReference type="EMBL" id="AGI92294.1"/>
    </source>
</evidence>
<keyword evidence="7 8" id="KW-0349">Heme</keyword>
<accession>M9SX06</accession>
<dbReference type="CDD" id="cd20617">
    <property type="entry name" value="CYP1_2-like"/>
    <property type="match status" value="1"/>
</dbReference>
<name>M9SX06_SOGFU</name>
<dbReference type="PANTHER" id="PTHR24303">
    <property type="entry name" value="HEME-BINDING MONOOXYGENASE FAMILY"/>
    <property type="match status" value="1"/>
</dbReference>
<dbReference type="PRINTS" id="PR00463">
    <property type="entry name" value="EP450I"/>
</dbReference>
<evidence type="ECO:0000313" key="10">
    <source>
        <dbReference type="EMBL" id="AGU16443.1"/>
    </source>
</evidence>
<evidence type="ECO:0000256" key="4">
    <source>
        <dbReference type="ARBA" id="ARBA00023002"/>
    </source>
</evidence>